<comment type="caution">
    <text evidence="2">The sequence shown here is derived from an EMBL/GenBank/DDBJ whole genome shotgun (WGS) entry which is preliminary data.</text>
</comment>
<dbReference type="Pfam" id="PF00501">
    <property type="entry name" value="AMP-binding"/>
    <property type="match status" value="1"/>
</dbReference>
<dbReference type="Gene3D" id="3.40.50.12780">
    <property type="entry name" value="N-terminal domain of ligase-like"/>
    <property type="match status" value="1"/>
</dbReference>
<reference evidence="2" key="1">
    <citation type="journal article" date="2015" name="Proc. Natl. Acad. Sci. U.S.A.">
        <title>Networks of energetic and metabolic interactions define dynamics in microbial communities.</title>
        <authorList>
            <person name="Embree M."/>
            <person name="Liu J.K."/>
            <person name="Al-Bassam M.M."/>
            <person name="Zengler K."/>
        </authorList>
    </citation>
    <scope>NUCLEOTIDE SEQUENCE</scope>
</reference>
<dbReference type="PANTHER" id="PTHR43845">
    <property type="entry name" value="BLR5969 PROTEIN"/>
    <property type="match status" value="1"/>
</dbReference>
<dbReference type="SUPFAM" id="SSF56801">
    <property type="entry name" value="Acetyl-CoA synthetase-like"/>
    <property type="match status" value="1"/>
</dbReference>
<sequence length="472" mass="53429">MVGGRNPLPGKIYDILHERYAMGAGSFYREDVECLPREELDALINERVRYTITYAANHSPFYRAWFREHGIDPGLIRSHEDLRLLPMVSGTTIREHQPPVTPEFMFRSVGWDEVFTIHETSGTSGTPKGFFLTWDDWERYAEKYARSFVSQGFSQGDRIIICASYGMNVGANTMTLAARNIRMTIIPVGKCTFPNRIITSYHPTGIVGSVFKLLRLAKRLKEEGIAPQDVSVRRLVVGGESFSDEARAYLAEVWDRDVFNTYGSTEGTMCGECTVRQGLHIPEDLVHLDVYDPALRDFVTDGDCGRAVLTTLLPPGGRAGTLLINYDTEDTTVVMTREPCSCGRTHMKIMNPQREAETVWILGTPVNKVDIERGVFQRENMEYLTGEYEAFVYGDEDRGETVLRVSLEGQEFSPGEKELVTENFRRSFYRWKPGLSAAEGDTFSLVFHFTPPGGLELSRLEGRPRRLVDRRA</sequence>
<evidence type="ECO:0000313" key="2">
    <source>
        <dbReference type="EMBL" id="KUG15404.1"/>
    </source>
</evidence>
<dbReference type="InterPro" id="IPR042099">
    <property type="entry name" value="ANL_N_sf"/>
</dbReference>
<protein>
    <submittedName>
        <fullName evidence="2">Coenzyme f390 synthetase</fullName>
    </submittedName>
</protein>
<dbReference type="InterPro" id="IPR000873">
    <property type="entry name" value="AMP-dep_synth/lig_dom"/>
</dbReference>
<feature type="domain" description="AMP-dependent synthetase/ligase" evidence="1">
    <location>
        <begin position="108"/>
        <end position="278"/>
    </location>
</feature>
<accession>A0A0W8F3F8</accession>
<dbReference type="NCBIfam" id="TIGR03335">
    <property type="entry name" value="F390_ftsA"/>
    <property type="match status" value="1"/>
</dbReference>
<gene>
    <name evidence="2" type="ORF">ASZ90_014930</name>
</gene>
<evidence type="ECO:0000259" key="1">
    <source>
        <dbReference type="Pfam" id="PF00501"/>
    </source>
</evidence>
<proteinExistence type="predicted"/>
<dbReference type="AlphaFoldDB" id="A0A0W8F3F8"/>
<dbReference type="EMBL" id="LNQE01001558">
    <property type="protein sequence ID" value="KUG15404.1"/>
    <property type="molecule type" value="Genomic_DNA"/>
</dbReference>
<organism evidence="2">
    <name type="scientific">hydrocarbon metagenome</name>
    <dbReference type="NCBI Taxonomy" id="938273"/>
    <lineage>
        <taxon>unclassified sequences</taxon>
        <taxon>metagenomes</taxon>
        <taxon>ecological metagenomes</taxon>
    </lineage>
</organism>
<name>A0A0W8F3F8_9ZZZZ</name>
<dbReference type="InterPro" id="IPR017720">
    <property type="entry name" value="Coenzyme_F390_Synthase"/>
</dbReference>
<dbReference type="PANTHER" id="PTHR43845:SF1">
    <property type="entry name" value="BLR5969 PROTEIN"/>
    <property type="match status" value="1"/>
</dbReference>